<name>A0A8D5G4A5_9PROT</name>
<organism evidence="1 2">
    <name type="scientific">Methyloradius palustris</name>
    <dbReference type="NCBI Taxonomy" id="2778876"/>
    <lineage>
        <taxon>Bacteria</taxon>
        <taxon>Pseudomonadati</taxon>
        <taxon>Pseudomonadota</taxon>
        <taxon>Betaproteobacteria</taxon>
        <taxon>Nitrosomonadales</taxon>
        <taxon>Methylophilaceae</taxon>
        <taxon>Methyloradius</taxon>
    </lineage>
</organism>
<evidence type="ECO:0000313" key="1">
    <source>
        <dbReference type="EMBL" id="BCM25718.1"/>
    </source>
</evidence>
<reference evidence="1" key="1">
    <citation type="journal article" date="2021" name="Arch. Microbiol.">
        <title>Methyloradius palustris gen. nov., sp. nov., a methanol-oxidizing bacterium isolated from snow.</title>
        <authorList>
            <person name="Miyadera T."/>
            <person name="Kojima H."/>
            <person name="Fukui M."/>
        </authorList>
    </citation>
    <scope>NUCLEOTIDE SEQUENCE</scope>
    <source>
        <strain evidence="1">Zm11</strain>
    </source>
</reference>
<dbReference type="RefSeq" id="WP_221763780.1">
    <property type="nucleotide sequence ID" value="NZ_AP024110.1"/>
</dbReference>
<accession>A0A8D5G4A5</accession>
<dbReference type="KEGG" id="mpau:ZMTM_19770"/>
<keyword evidence="2" id="KW-1185">Reference proteome</keyword>
<gene>
    <name evidence="1" type="ORF">ZMTM_19770</name>
</gene>
<proteinExistence type="predicted"/>
<dbReference type="EMBL" id="AP024110">
    <property type="protein sequence ID" value="BCM25718.1"/>
    <property type="molecule type" value="Genomic_DNA"/>
</dbReference>
<dbReference type="AlphaFoldDB" id="A0A8D5G4A5"/>
<evidence type="ECO:0000313" key="2">
    <source>
        <dbReference type="Proteomes" id="UP000826722"/>
    </source>
</evidence>
<protein>
    <submittedName>
        <fullName evidence="1">Uncharacterized protein</fullName>
    </submittedName>
</protein>
<dbReference type="Proteomes" id="UP000826722">
    <property type="component" value="Chromosome"/>
</dbReference>
<sequence length="344" mass="37622">MINNVVFPILVLASLTGCNKASEQANNETGSPAEPASAASSAISGYKDFVFGMSKSDVAKLPECIDNYKATFTSDFTERKVKQLEADLQGRTNKEIRIAELQKSITEYQNNHPPIPNDCDSKPTYLHDRCLINAHNNEVALGGQDFIDYEQQQRELNQLAPNAHPNAAELEQQLVQVKADGKAFDDKVATFDSGIVDQWLANSANPLIGGGCTIEFMSEKRTLIPYVENGKLVAVELNLGQFNNERYVSLGKGLADKYGMTQNVSDEQISAFNKAQLDQVVITFAAGQIGLYATNHSSVFFLTNDISSAVPTLDRFMKLVYVDAAHTSKLSAEAQKGKTKANDL</sequence>